<dbReference type="Gene3D" id="3.40.50.970">
    <property type="match status" value="1"/>
</dbReference>
<dbReference type="InterPro" id="IPR029061">
    <property type="entry name" value="THDP-binding"/>
</dbReference>
<dbReference type="OrthoDB" id="8732661at2"/>
<keyword evidence="6" id="KW-1185">Reference proteome</keyword>
<feature type="domain" description="Transketolase N-terminal" evidence="4">
    <location>
        <begin position="20"/>
        <end position="262"/>
    </location>
</feature>
<comment type="similarity">
    <text evidence="2">Belongs to the transketolase family.</text>
</comment>
<evidence type="ECO:0000259" key="4">
    <source>
        <dbReference type="Pfam" id="PF00456"/>
    </source>
</evidence>
<dbReference type="InterPro" id="IPR005474">
    <property type="entry name" value="Transketolase_N"/>
</dbReference>
<comment type="caution">
    <text evidence="5">The sequence shown here is derived from an EMBL/GenBank/DDBJ whole genome shotgun (WGS) entry which is preliminary data.</text>
</comment>
<evidence type="ECO:0000313" key="5">
    <source>
        <dbReference type="EMBL" id="PWE54729.1"/>
    </source>
</evidence>
<dbReference type="Proteomes" id="UP000245252">
    <property type="component" value="Unassembled WGS sequence"/>
</dbReference>
<dbReference type="AlphaFoldDB" id="A0A2U2DNB3"/>
<evidence type="ECO:0000256" key="2">
    <source>
        <dbReference type="ARBA" id="ARBA00007131"/>
    </source>
</evidence>
<dbReference type="EMBL" id="QFBC01000009">
    <property type="protein sequence ID" value="PWE54729.1"/>
    <property type="molecule type" value="Genomic_DNA"/>
</dbReference>
<name>A0A2U2DNB3_9HYPH</name>
<dbReference type="SUPFAM" id="SSF52518">
    <property type="entry name" value="Thiamin diphosphate-binding fold (THDP-binding)"/>
    <property type="match status" value="1"/>
</dbReference>
<accession>A0A2U2DNB3</accession>
<gene>
    <name evidence="5" type="ORF">DEM27_19645</name>
</gene>
<keyword evidence="3" id="KW-0786">Thiamine pyrophosphate</keyword>
<evidence type="ECO:0000256" key="3">
    <source>
        <dbReference type="ARBA" id="ARBA00023052"/>
    </source>
</evidence>
<dbReference type="CDD" id="cd02012">
    <property type="entry name" value="TPP_TK"/>
    <property type="match status" value="1"/>
</dbReference>
<dbReference type="Pfam" id="PF00456">
    <property type="entry name" value="Transketolase_N"/>
    <property type="match status" value="1"/>
</dbReference>
<organism evidence="5 6">
    <name type="scientific">Metarhizobium album</name>
    <dbReference type="NCBI Taxonomy" id="2182425"/>
    <lineage>
        <taxon>Bacteria</taxon>
        <taxon>Pseudomonadati</taxon>
        <taxon>Pseudomonadota</taxon>
        <taxon>Alphaproteobacteria</taxon>
        <taxon>Hyphomicrobiales</taxon>
        <taxon>Rhizobiaceae</taxon>
        <taxon>Metarhizobium</taxon>
    </lineage>
</organism>
<proteinExistence type="inferred from homology"/>
<dbReference type="PANTHER" id="PTHR47514">
    <property type="entry name" value="TRANSKETOLASE N-TERMINAL SECTION-RELATED"/>
    <property type="match status" value="1"/>
</dbReference>
<reference evidence="5 6" key="1">
    <citation type="submission" date="2018-05" db="EMBL/GenBank/DDBJ databases">
        <title>The draft genome of strain NS-104.</title>
        <authorList>
            <person name="Hang P."/>
            <person name="Jiang J."/>
        </authorList>
    </citation>
    <scope>NUCLEOTIDE SEQUENCE [LARGE SCALE GENOMIC DNA]</scope>
    <source>
        <strain evidence="5 6">NS-104</strain>
    </source>
</reference>
<comment type="cofactor">
    <cofactor evidence="1">
        <name>thiamine diphosphate</name>
        <dbReference type="ChEBI" id="CHEBI:58937"/>
    </cofactor>
</comment>
<protein>
    <submittedName>
        <fullName evidence="5">Transketolase</fullName>
    </submittedName>
</protein>
<sequence>MCNCIFIHNEDSMQPNDLDRIARQIRLRDLQTVFEAGAGHIGGEMSAIDILTALYFRVLRIWPDQPKNPERDRFVLSKGHVALALYVTLAKRGFIPEDEISTFLKPHSRLNGHPNCNKVPGVETNTGPLGHGLPVAVGMAKAAKLTGAKYHTYVMTGDGEMQEGSNWEAIASAAQFGLDNLTLIIDHNRFQQGASLKDTNNLAPFPAKLSAFGWDVTEINGNSMDEIVPALEKRGNRPHCIVAHTNKGHGISFMQDTVDWHHKVPNAEQYKIAVAELSEAL</sequence>
<evidence type="ECO:0000256" key="1">
    <source>
        <dbReference type="ARBA" id="ARBA00001964"/>
    </source>
</evidence>
<dbReference type="PANTHER" id="PTHR47514:SF1">
    <property type="entry name" value="TRANSKETOLASE N-TERMINAL SECTION-RELATED"/>
    <property type="match status" value="1"/>
</dbReference>
<evidence type="ECO:0000313" key="6">
    <source>
        <dbReference type="Proteomes" id="UP000245252"/>
    </source>
</evidence>